<accession>A0A5C6FIY6</accession>
<proteinExistence type="predicted"/>
<dbReference type="CDD" id="cd19368">
    <property type="entry name" value="TenA_C_AtTH2-like"/>
    <property type="match status" value="1"/>
</dbReference>
<dbReference type="PANTHER" id="PTHR43198:SF2">
    <property type="entry name" value="SI:CH1073-67J19.1-RELATED"/>
    <property type="match status" value="1"/>
</dbReference>
<dbReference type="Gene3D" id="1.20.910.10">
    <property type="entry name" value="Heme oxygenase-like"/>
    <property type="match status" value="1"/>
</dbReference>
<gene>
    <name evidence="2" type="primary">tenA</name>
    <name evidence="2" type="ORF">V7x_39340</name>
</gene>
<dbReference type="GO" id="GO:0050334">
    <property type="term" value="F:thiaminase activity"/>
    <property type="evidence" value="ECO:0007669"/>
    <property type="project" value="UniProtKB-EC"/>
</dbReference>
<dbReference type="InterPro" id="IPR016084">
    <property type="entry name" value="Haem_Oase-like_multi-hlx"/>
</dbReference>
<keyword evidence="2" id="KW-0378">Hydrolase</keyword>
<organism evidence="2 3">
    <name type="scientific">Crateriforma conspicua</name>
    <dbReference type="NCBI Taxonomy" id="2527996"/>
    <lineage>
        <taxon>Bacteria</taxon>
        <taxon>Pseudomonadati</taxon>
        <taxon>Planctomycetota</taxon>
        <taxon>Planctomycetia</taxon>
        <taxon>Planctomycetales</taxon>
        <taxon>Planctomycetaceae</taxon>
        <taxon>Crateriforma</taxon>
    </lineage>
</organism>
<sequence length="214" mass="24168">MTDDPNAKPRVHQELWDLNSDLIERCVDHPFVRGLGDGSLPRDAFRRYIAQDAFFLDAFVKAYALALAKTETTDHAKALHGFIGGVLDELKMHAGYADSLGIDLSHVQPYRETLGYTEFLQSCAWHGQLSEILAAMVPCMTLYQHLGKTLLPMLCDDHPYRDWIISYSGDGFSQLCRDLEDLFNDVASNTALVRQAYRYAMTCEHDFFTAPLKG</sequence>
<dbReference type="SUPFAM" id="SSF48613">
    <property type="entry name" value="Heme oxygenase-like"/>
    <property type="match status" value="1"/>
</dbReference>
<dbReference type="InterPro" id="IPR050967">
    <property type="entry name" value="Thiamine_Salvage_TenA"/>
</dbReference>
<comment type="caution">
    <text evidence="2">The sequence shown here is derived from an EMBL/GenBank/DDBJ whole genome shotgun (WGS) entry which is preliminary data.</text>
</comment>
<dbReference type="Proteomes" id="UP000316476">
    <property type="component" value="Unassembled WGS sequence"/>
</dbReference>
<evidence type="ECO:0000313" key="3">
    <source>
        <dbReference type="Proteomes" id="UP000316476"/>
    </source>
</evidence>
<evidence type="ECO:0000259" key="1">
    <source>
        <dbReference type="Pfam" id="PF03070"/>
    </source>
</evidence>
<dbReference type="InterPro" id="IPR004305">
    <property type="entry name" value="Thiaminase-2/PQQC"/>
</dbReference>
<feature type="domain" description="Thiaminase-2/PQQC" evidence="1">
    <location>
        <begin position="22"/>
        <end position="191"/>
    </location>
</feature>
<protein>
    <submittedName>
        <fullName evidence="2">Thiaminase-2</fullName>
        <ecNumber evidence="2">3.5.99.2</ecNumber>
    </submittedName>
</protein>
<reference evidence="2 3" key="1">
    <citation type="submission" date="2019-02" db="EMBL/GenBank/DDBJ databases">
        <title>Deep-cultivation of Planctomycetes and their phenomic and genomic characterization uncovers novel biology.</title>
        <authorList>
            <person name="Wiegand S."/>
            <person name="Jogler M."/>
            <person name="Boedeker C."/>
            <person name="Pinto D."/>
            <person name="Vollmers J."/>
            <person name="Rivas-Marin E."/>
            <person name="Kohn T."/>
            <person name="Peeters S.H."/>
            <person name="Heuer A."/>
            <person name="Rast P."/>
            <person name="Oberbeckmann S."/>
            <person name="Bunk B."/>
            <person name="Jeske O."/>
            <person name="Meyerdierks A."/>
            <person name="Storesund J.E."/>
            <person name="Kallscheuer N."/>
            <person name="Luecker S."/>
            <person name="Lage O.M."/>
            <person name="Pohl T."/>
            <person name="Merkel B.J."/>
            <person name="Hornburger P."/>
            <person name="Mueller R.-W."/>
            <person name="Bruemmer F."/>
            <person name="Labrenz M."/>
            <person name="Spormann A.M."/>
            <person name="Op Den Camp H."/>
            <person name="Overmann J."/>
            <person name="Amann R."/>
            <person name="Jetten M.S.M."/>
            <person name="Mascher T."/>
            <person name="Medema M.H."/>
            <person name="Devos D.P."/>
            <person name="Kaster A.-K."/>
            <person name="Ovreas L."/>
            <person name="Rohde M."/>
            <person name="Galperin M.Y."/>
            <person name="Jogler C."/>
        </authorList>
    </citation>
    <scope>NUCLEOTIDE SEQUENCE [LARGE SCALE GENOMIC DNA]</scope>
    <source>
        <strain evidence="2 3">V7</strain>
    </source>
</reference>
<dbReference type="GO" id="GO:0005829">
    <property type="term" value="C:cytosol"/>
    <property type="evidence" value="ECO:0007669"/>
    <property type="project" value="TreeGrafter"/>
</dbReference>
<dbReference type="OrthoDB" id="34166at2"/>
<dbReference type="EMBL" id="SJPZ01000002">
    <property type="protein sequence ID" value="TWU62205.1"/>
    <property type="molecule type" value="Genomic_DNA"/>
</dbReference>
<dbReference type="Pfam" id="PF03070">
    <property type="entry name" value="TENA_THI-4"/>
    <property type="match status" value="1"/>
</dbReference>
<dbReference type="EC" id="3.5.99.2" evidence="2"/>
<name>A0A5C6FIY6_9PLAN</name>
<dbReference type="AlphaFoldDB" id="A0A5C6FIY6"/>
<dbReference type="RefSeq" id="WP_146414916.1">
    <property type="nucleotide sequence ID" value="NZ_SJPZ01000002.1"/>
</dbReference>
<evidence type="ECO:0000313" key="2">
    <source>
        <dbReference type="EMBL" id="TWU62205.1"/>
    </source>
</evidence>
<dbReference type="PANTHER" id="PTHR43198">
    <property type="entry name" value="BIFUNCTIONAL TH2 PROTEIN"/>
    <property type="match status" value="1"/>
</dbReference>